<dbReference type="InterPro" id="IPR013148">
    <property type="entry name" value="Glyco_hydro_32_N"/>
</dbReference>
<proteinExistence type="inferred from homology"/>
<dbReference type="InterPro" id="IPR023296">
    <property type="entry name" value="Glyco_hydro_beta-prop_sf"/>
</dbReference>
<keyword evidence="3" id="KW-0326">Glycosidase</keyword>
<evidence type="ECO:0000313" key="7">
    <source>
        <dbReference type="Proteomes" id="UP000029228"/>
    </source>
</evidence>
<name>A0A090SMF9_9VIBR</name>
<keyword evidence="4" id="KW-0812">Transmembrane</keyword>
<evidence type="ECO:0000256" key="3">
    <source>
        <dbReference type="ARBA" id="ARBA00023295"/>
    </source>
</evidence>
<dbReference type="GO" id="GO:0005975">
    <property type="term" value="P:carbohydrate metabolic process"/>
    <property type="evidence" value="ECO:0007669"/>
    <property type="project" value="InterPro"/>
</dbReference>
<sequence>MNWTLEQRYQRIEDMPEGYFDALNTQRKQDSFYPSFHIAPPYGLLNDPNGLSHFNGEHHIFINGFRLVQRMDLSIGITFQLKTLSTSLTMVLPYILIKTTTRTGSTLAGAWLITSSCFFSLLATSETRTG</sequence>
<gene>
    <name evidence="6" type="ORF">JCM19235_3559</name>
</gene>
<accession>A0A090SMF9</accession>
<evidence type="ECO:0000256" key="4">
    <source>
        <dbReference type="SAM" id="Phobius"/>
    </source>
</evidence>
<feature type="transmembrane region" description="Helical" evidence="4">
    <location>
        <begin position="103"/>
        <end position="124"/>
    </location>
</feature>
<dbReference type="Proteomes" id="UP000029228">
    <property type="component" value="Unassembled WGS sequence"/>
</dbReference>
<dbReference type="GO" id="GO:0004553">
    <property type="term" value="F:hydrolase activity, hydrolyzing O-glycosyl compounds"/>
    <property type="evidence" value="ECO:0007669"/>
    <property type="project" value="InterPro"/>
</dbReference>
<reference evidence="6 7" key="2">
    <citation type="submission" date="2014-09" db="EMBL/GenBank/DDBJ databases">
        <authorList>
            <consortium name="NBRP consortium"/>
            <person name="Sawabe T."/>
            <person name="Meirelles P."/>
            <person name="Nakanishi M."/>
            <person name="Sayaka M."/>
            <person name="Hattori M."/>
            <person name="Ohkuma M."/>
        </authorList>
    </citation>
    <scope>NUCLEOTIDE SEQUENCE [LARGE SCALE GENOMIC DNA]</scope>
    <source>
        <strain evidence="7">JCM19235</strain>
    </source>
</reference>
<evidence type="ECO:0000256" key="1">
    <source>
        <dbReference type="ARBA" id="ARBA00009902"/>
    </source>
</evidence>
<comment type="similarity">
    <text evidence="1">Belongs to the glycosyl hydrolase 32 family.</text>
</comment>
<dbReference type="PROSITE" id="PS00609">
    <property type="entry name" value="GLYCOSYL_HYDROL_F32"/>
    <property type="match status" value="1"/>
</dbReference>
<keyword evidence="4" id="KW-0472">Membrane</keyword>
<organism evidence="6 7">
    <name type="scientific">Vibrio maritimus</name>
    <dbReference type="NCBI Taxonomy" id="990268"/>
    <lineage>
        <taxon>Bacteria</taxon>
        <taxon>Pseudomonadati</taxon>
        <taxon>Pseudomonadota</taxon>
        <taxon>Gammaproteobacteria</taxon>
        <taxon>Vibrionales</taxon>
        <taxon>Vibrionaceae</taxon>
        <taxon>Vibrio</taxon>
    </lineage>
</organism>
<dbReference type="Gene3D" id="2.115.10.20">
    <property type="entry name" value="Glycosyl hydrolase domain, family 43"/>
    <property type="match status" value="1"/>
</dbReference>
<dbReference type="Pfam" id="PF00251">
    <property type="entry name" value="Glyco_hydro_32N"/>
    <property type="match status" value="1"/>
</dbReference>
<dbReference type="STRING" id="990268.JCM19235_3559"/>
<keyword evidence="7" id="KW-1185">Reference proteome</keyword>
<evidence type="ECO:0000259" key="5">
    <source>
        <dbReference type="Pfam" id="PF00251"/>
    </source>
</evidence>
<feature type="domain" description="Glycosyl hydrolase family 32 N-terminal" evidence="5">
    <location>
        <begin position="37"/>
        <end position="61"/>
    </location>
</feature>
<protein>
    <submittedName>
        <fullName evidence="6">Sucrose-6-phosphate hydrolase</fullName>
    </submittedName>
</protein>
<evidence type="ECO:0000256" key="2">
    <source>
        <dbReference type="ARBA" id="ARBA00022801"/>
    </source>
</evidence>
<comment type="caution">
    <text evidence="6">The sequence shown here is derived from an EMBL/GenBank/DDBJ whole genome shotgun (WGS) entry which is preliminary data.</text>
</comment>
<feature type="transmembrane region" description="Helical" evidence="4">
    <location>
        <begin position="73"/>
        <end position="97"/>
    </location>
</feature>
<reference evidence="6 7" key="1">
    <citation type="submission" date="2014-09" db="EMBL/GenBank/DDBJ databases">
        <title>Vibrio maritimus JCM 19235. (C45) whole genome shotgun sequence.</title>
        <authorList>
            <person name="Sawabe T."/>
            <person name="Meirelles P."/>
            <person name="Nakanishi M."/>
            <person name="Sayaka M."/>
            <person name="Hattori M."/>
            <person name="Ohkuma M."/>
        </authorList>
    </citation>
    <scope>NUCLEOTIDE SEQUENCE [LARGE SCALE GENOMIC DNA]</scope>
    <source>
        <strain evidence="7">JCM19235</strain>
    </source>
</reference>
<keyword evidence="2 6" id="KW-0378">Hydrolase</keyword>
<dbReference type="AlphaFoldDB" id="A0A090SMF9"/>
<dbReference type="InterPro" id="IPR018053">
    <property type="entry name" value="Glyco_hydro_32_AS"/>
</dbReference>
<keyword evidence="4" id="KW-1133">Transmembrane helix</keyword>
<dbReference type="SUPFAM" id="SSF75005">
    <property type="entry name" value="Arabinanase/levansucrase/invertase"/>
    <property type="match status" value="1"/>
</dbReference>
<evidence type="ECO:0000313" key="6">
    <source>
        <dbReference type="EMBL" id="GAL20557.1"/>
    </source>
</evidence>
<dbReference type="EMBL" id="BBMR01000006">
    <property type="protein sequence ID" value="GAL20557.1"/>
    <property type="molecule type" value="Genomic_DNA"/>
</dbReference>